<dbReference type="InterPro" id="IPR029063">
    <property type="entry name" value="SAM-dependent_MTases_sf"/>
</dbReference>
<gene>
    <name evidence="2" type="ORF">DSM3645_06599</name>
</gene>
<comment type="caution">
    <text evidence="2">The sequence shown here is derived from an EMBL/GenBank/DDBJ whole genome shotgun (WGS) entry which is preliminary data.</text>
</comment>
<dbReference type="Gene3D" id="3.40.50.150">
    <property type="entry name" value="Vaccinia Virus protein VP39"/>
    <property type="match status" value="1"/>
</dbReference>
<organism evidence="2 3">
    <name type="scientific">Blastopirellula marina DSM 3645</name>
    <dbReference type="NCBI Taxonomy" id="314230"/>
    <lineage>
        <taxon>Bacteria</taxon>
        <taxon>Pseudomonadati</taxon>
        <taxon>Planctomycetota</taxon>
        <taxon>Planctomycetia</taxon>
        <taxon>Pirellulales</taxon>
        <taxon>Pirellulaceae</taxon>
        <taxon>Blastopirellula</taxon>
    </lineage>
</organism>
<dbReference type="RefSeq" id="WP_002654914.1">
    <property type="nucleotide sequence ID" value="NZ_CH672377.1"/>
</dbReference>
<protein>
    <recommendedName>
        <fullName evidence="1">Methyltransferase FkbM domain-containing protein</fullName>
    </recommendedName>
</protein>
<name>A4A149_9BACT</name>
<dbReference type="SUPFAM" id="SSF53335">
    <property type="entry name" value="S-adenosyl-L-methionine-dependent methyltransferases"/>
    <property type="match status" value="1"/>
</dbReference>
<evidence type="ECO:0000313" key="3">
    <source>
        <dbReference type="Proteomes" id="UP000004358"/>
    </source>
</evidence>
<feature type="domain" description="Methyltransferase FkbM" evidence="1">
    <location>
        <begin position="124"/>
        <end position="256"/>
    </location>
</feature>
<evidence type="ECO:0000259" key="1">
    <source>
        <dbReference type="Pfam" id="PF05050"/>
    </source>
</evidence>
<dbReference type="PANTHER" id="PTHR34203:SF15">
    <property type="entry name" value="SLL1173 PROTEIN"/>
    <property type="match status" value="1"/>
</dbReference>
<dbReference type="eggNOG" id="COG4123">
    <property type="taxonomic scope" value="Bacteria"/>
</dbReference>
<dbReference type="STRING" id="314230.DSM3645_06599"/>
<dbReference type="PANTHER" id="PTHR34203">
    <property type="entry name" value="METHYLTRANSFERASE, FKBM FAMILY PROTEIN"/>
    <property type="match status" value="1"/>
</dbReference>
<evidence type="ECO:0000313" key="2">
    <source>
        <dbReference type="EMBL" id="EAQ77509.1"/>
    </source>
</evidence>
<dbReference type="InterPro" id="IPR052514">
    <property type="entry name" value="SAM-dependent_MTase"/>
</dbReference>
<dbReference type="EMBL" id="AANZ01000032">
    <property type="protein sequence ID" value="EAQ77509.1"/>
    <property type="molecule type" value="Genomic_DNA"/>
</dbReference>
<sequence>MIKALRQIYTGFRTDSSNGSRRGEKSCRYYVKDYQYCGKKVSGAFRYGAMDEGIFSGIFREYRLEAISQSLAGREATIVDIGGHIGGFSVIAASLLPQAKVQVYEYISDNVRMIQTNMLLNEVQNQIQVFNVAVGDRSDQVVPNKTFDDLDANAPRKKRANTGGNCIADAATSQGSCENGIPTLAAKEILAPLEQVDILKVDCEGSEFKILFSLDASDYKKIKMITGEIHHMSNHYNESQTNGHLWSGPELLDYLRQFYHQVEVQSQANPESDYLQIFTACDPK</sequence>
<dbReference type="Proteomes" id="UP000004358">
    <property type="component" value="Unassembled WGS sequence"/>
</dbReference>
<dbReference type="InterPro" id="IPR006342">
    <property type="entry name" value="FkbM_mtfrase"/>
</dbReference>
<dbReference type="OrthoDB" id="276857at2"/>
<accession>A4A149</accession>
<dbReference type="NCBIfam" id="TIGR01444">
    <property type="entry name" value="fkbM_fam"/>
    <property type="match status" value="1"/>
</dbReference>
<dbReference type="HOGENOM" id="CLU_978834_0_0_0"/>
<reference evidence="2 3" key="1">
    <citation type="submission" date="2006-02" db="EMBL/GenBank/DDBJ databases">
        <authorList>
            <person name="Amann R."/>
            <person name="Ferriera S."/>
            <person name="Johnson J."/>
            <person name="Kravitz S."/>
            <person name="Halpern A."/>
            <person name="Remington K."/>
            <person name="Beeson K."/>
            <person name="Tran B."/>
            <person name="Rogers Y.-H."/>
            <person name="Friedman R."/>
            <person name="Venter J.C."/>
        </authorList>
    </citation>
    <scope>NUCLEOTIDE SEQUENCE [LARGE SCALE GENOMIC DNA]</scope>
    <source>
        <strain evidence="2 3">DSM 3645</strain>
    </source>
</reference>
<dbReference type="AlphaFoldDB" id="A4A149"/>
<dbReference type="Pfam" id="PF05050">
    <property type="entry name" value="Methyltransf_21"/>
    <property type="match status" value="1"/>
</dbReference>
<proteinExistence type="predicted"/>